<name>I4ER58_MODI5</name>
<accession>I4ER58</accession>
<sequence length="81" mass="8940">MLDALAGWLGLTLFGVALVLAAGLEAADQLVSAGRGRRDLHDRPQRRRAQRVRWRLLHVALALVVLAVVGATVARFYVYVY</sequence>
<keyword evidence="1" id="KW-0812">Transmembrane</keyword>
<evidence type="ECO:0000313" key="3">
    <source>
        <dbReference type="Proteomes" id="UP000006461"/>
    </source>
</evidence>
<keyword evidence="1" id="KW-0472">Membrane</keyword>
<keyword evidence="3" id="KW-1185">Reference proteome</keyword>
<keyword evidence="1" id="KW-1133">Transmembrane helix</keyword>
<evidence type="ECO:0000313" key="2">
    <source>
        <dbReference type="EMBL" id="CCH85871.1"/>
    </source>
</evidence>
<reference evidence="2 3" key="1">
    <citation type="journal article" date="2012" name="J. Bacteriol.">
        <title>Genome Sequence of Radiation-Resistant Modestobacter marinus Strain BC501, a Representative Actinobacterium That Thrives on Calcareous Stone Surfaces.</title>
        <authorList>
            <person name="Normand P."/>
            <person name="Gury J."/>
            <person name="Pujic P."/>
            <person name="Chouaia B."/>
            <person name="Crotti E."/>
            <person name="Brusetti L."/>
            <person name="Daffonchio D."/>
            <person name="Vacherie B."/>
            <person name="Barbe V."/>
            <person name="Medigue C."/>
            <person name="Calteau A."/>
            <person name="Ghodhbane-Gtari F."/>
            <person name="Essoussi I."/>
            <person name="Nouioui I."/>
            <person name="Abbassi-Ghozzi I."/>
            <person name="Gtari M."/>
        </authorList>
    </citation>
    <scope>NUCLEOTIDE SEQUENCE [LARGE SCALE GENOMIC DNA]</scope>
    <source>
        <strain evidence="3">BC 501</strain>
    </source>
</reference>
<dbReference type="EMBL" id="FO203431">
    <property type="protein sequence ID" value="CCH85871.1"/>
    <property type="molecule type" value="Genomic_DNA"/>
</dbReference>
<feature type="transmembrane region" description="Helical" evidence="1">
    <location>
        <begin position="56"/>
        <end position="78"/>
    </location>
</feature>
<protein>
    <submittedName>
        <fullName evidence="2">Uncharacterized protein</fullName>
    </submittedName>
</protein>
<evidence type="ECO:0000256" key="1">
    <source>
        <dbReference type="SAM" id="Phobius"/>
    </source>
</evidence>
<feature type="transmembrane region" description="Helical" evidence="1">
    <location>
        <begin position="6"/>
        <end position="27"/>
    </location>
</feature>
<gene>
    <name evidence="2" type="ordered locus">MODMU_0413</name>
</gene>
<dbReference type="KEGG" id="mmar:MODMU_0413"/>
<dbReference type="STRING" id="477641.MODMU_0413"/>
<proteinExistence type="predicted"/>
<dbReference type="AlphaFoldDB" id="I4ER58"/>
<dbReference type="Proteomes" id="UP000006461">
    <property type="component" value="Chromosome"/>
</dbReference>
<dbReference type="HOGENOM" id="CLU_2570035_0_0_11"/>
<organism evidence="2 3">
    <name type="scientific">Modestobacter italicus (strain DSM 44449 / CECT 9708 / BC 501)</name>
    <dbReference type="NCBI Taxonomy" id="2732864"/>
    <lineage>
        <taxon>Bacteria</taxon>
        <taxon>Bacillati</taxon>
        <taxon>Actinomycetota</taxon>
        <taxon>Actinomycetes</taxon>
        <taxon>Geodermatophilales</taxon>
        <taxon>Geodermatophilaceae</taxon>
        <taxon>Modestobacter</taxon>
    </lineage>
</organism>